<evidence type="ECO:0000313" key="5">
    <source>
        <dbReference type="EMBL" id="EGG30970.1"/>
    </source>
</evidence>
<accession>F3KYB4</accession>
<dbReference type="SMART" id="SM00642">
    <property type="entry name" value="Aamy"/>
    <property type="match status" value="1"/>
</dbReference>
<evidence type="ECO:0000313" key="6">
    <source>
        <dbReference type="Proteomes" id="UP000005615"/>
    </source>
</evidence>
<dbReference type="InterPro" id="IPR014756">
    <property type="entry name" value="Ig_E-set"/>
</dbReference>
<keyword evidence="3" id="KW-0326">Glycosidase</keyword>
<dbReference type="PANTHER" id="PTHR43002">
    <property type="entry name" value="GLYCOGEN DEBRANCHING ENZYME"/>
    <property type="match status" value="1"/>
</dbReference>
<keyword evidence="6" id="KW-1185">Reference proteome</keyword>
<dbReference type="Proteomes" id="UP000005615">
    <property type="component" value="Unassembled WGS sequence"/>
</dbReference>
<evidence type="ECO:0000256" key="1">
    <source>
        <dbReference type="ARBA" id="ARBA00008061"/>
    </source>
</evidence>
<dbReference type="InterPro" id="IPR011837">
    <property type="entry name" value="Glycogen_debranch_GlgX"/>
</dbReference>
<dbReference type="SUPFAM" id="SSF51011">
    <property type="entry name" value="Glycosyl hydrolase domain"/>
    <property type="match status" value="1"/>
</dbReference>
<dbReference type="EMBL" id="AEIG01000002">
    <property type="protein sequence ID" value="EGG30970.1"/>
    <property type="molecule type" value="Genomic_DNA"/>
</dbReference>
<dbReference type="Pfam" id="PF02922">
    <property type="entry name" value="CBM_48"/>
    <property type="match status" value="1"/>
</dbReference>
<proteinExistence type="inferred from homology"/>
<dbReference type="NCBIfam" id="TIGR02100">
    <property type="entry name" value="glgX_debranch"/>
    <property type="match status" value="1"/>
</dbReference>
<dbReference type="eggNOG" id="COG1523">
    <property type="taxonomic scope" value="Bacteria"/>
</dbReference>
<protein>
    <submittedName>
        <fullName evidence="5">Glycogen debranching enzyme</fullName>
    </submittedName>
</protein>
<evidence type="ECO:0000259" key="4">
    <source>
        <dbReference type="SMART" id="SM00642"/>
    </source>
</evidence>
<keyword evidence="2" id="KW-0378">Hydrolase</keyword>
<evidence type="ECO:0000256" key="2">
    <source>
        <dbReference type="ARBA" id="ARBA00022801"/>
    </source>
</evidence>
<dbReference type="AlphaFoldDB" id="F3KYB4"/>
<dbReference type="InterPro" id="IPR004193">
    <property type="entry name" value="Glyco_hydro_13_N"/>
</dbReference>
<sequence length="675" mass="75369">MTGALSIESGNPLQLGAVWCSDGLNVAVFSDDASAVEVEFFDATGHVSQARVKLVRHVSGVWCAKLNNVPQNWTYIYRAHGARDQSSGLWFDQNKALLDPYAQEFTCDLVIAPEHLSIHEFETADSTPKCRFQSPPNASISAASMPMLMTDRIIYEAHVKGFTCKNPDLPEALRGTYAGLAHPASIAYLQHLGVNTLELMPVQCFADEPFLTAKGLRNYWGYNPYSFFAVHQGYASEPSVAKAELTQAVRTLREAGIDVLVDMVFNHTAEGDAEGSTLSWRGLDNRAYYTLNLDSCAYDNHTGCGNTLNFAHPRVVQLACDALRYWLTDIGVAGCRFDLATVMGRDRHGFNTDHPLLVAIAQDPVLRSGVWVAEPWDIGPSGYQLGGFPRYFSEWNDRFRDSVRAFWRGDPASASAFAQALHGSAEVFESSRRNSSGSVNFVTSHDGFTALDLVSYAEPDNLANLENNRDGHRHNLSLNYGVEGATDNPQIIEQRRRHVRNLLATTLLAQGVPMLLAGDERLNTQNGNNNAYCQDNETTWLSWDWSDAERDMQQWVRDVIACRKRFKALRQDSYHHDDWCWYTLDGKVLTDAEWHQPHLHGLQCTLPDLDGGELCFVINASNELSSAQLPRTGDWQCLLNSHEPSVRTRRGLTQITPKTLQLWWLPNAASHSTID</sequence>
<dbReference type="InterPro" id="IPR006047">
    <property type="entry name" value="GH13_cat_dom"/>
</dbReference>
<dbReference type="SUPFAM" id="SSF81296">
    <property type="entry name" value="E set domains"/>
    <property type="match status" value="1"/>
</dbReference>
<gene>
    <name evidence="5" type="ORF">IMCC3088_1282</name>
</gene>
<name>F3KYB4_9GAMM</name>
<dbReference type="SUPFAM" id="SSF51445">
    <property type="entry name" value="(Trans)glycosidases"/>
    <property type="match status" value="1"/>
</dbReference>
<dbReference type="GO" id="GO:0005980">
    <property type="term" value="P:glycogen catabolic process"/>
    <property type="evidence" value="ECO:0007669"/>
    <property type="project" value="InterPro"/>
</dbReference>
<comment type="caution">
    <text evidence="5">The sequence shown here is derived from an EMBL/GenBank/DDBJ whole genome shotgun (WGS) entry which is preliminary data.</text>
</comment>
<dbReference type="CDD" id="cd11326">
    <property type="entry name" value="AmyAc_Glg_debranch"/>
    <property type="match status" value="1"/>
</dbReference>
<dbReference type="STRING" id="2518989.IMCC3088_1282"/>
<dbReference type="Gene3D" id="3.20.20.80">
    <property type="entry name" value="Glycosidases"/>
    <property type="match status" value="1"/>
</dbReference>
<feature type="domain" description="Glycosyl hydrolase family 13 catalytic" evidence="4">
    <location>
        <begin position="156"/>
        <end position="563"/>
    </location>
</feature>
<reference evidence="5 6" key="1">
    <citation type="journal article" date="2011" name="J. Bacteriol.">
        <title>Genome sequence of strain IMCC3088, a proteorhodopsin-containing marine bacterium belonging to the OM60/NOR5 clade.</title>
        <authorList>
            <person name="Jang Y."/>
            <person name="Oh H.M."/>
            <person name="Kang I."/>
            <person name="Lee K."/>
            <person name="Yang S.J."/>
            <person name="Cho J.C."/>
        </authorList>
    </citation>
    <scope>NUCLEOTIDE SEQUENCE [LARGE SCALE GENOMIC DNA]</scope>
    <source>
        <strain evidence="5 6">IMCC3088</strain>
    </source>
</reference>
<dbReference type="InterPro" id="IPR013783">
    <property type="entry name" value="Ig-like_fold"/>
</dbReference>
<evidence type="ECO:0000256" key="3">
    <source>
        <dbReference type="ARBA" id="ARBA00023295"/>
    </source>
</evidence>
<organism evidence="5 6">
    <name type="scientific">Aequoribacter fuscus</name>
    <dbReference type="NCBI Taxonomy" id="2518989"/>
    <lineage>
        <taxon>Bacteria</taxon>
        <taxon>Pseudomonadati</taxon>
        <taxon>Pseudomonadota</taxon>
        <taxon>Gammaproteobacteria</taxon>
        <taxon>Cellvibrionales</taxon>
        <taxon>Halieaceae</taxon>
        <taxon>Aequoribacter</taxon>
    </lineage>
</organism>
<dbReference type="Gene3D" id="2.60.40.10">
    <property type="entry name" value="Immunoglobulins"/>
    <property type="match status" value="1"/>
</dbReference>
<dbReference type="InterPro" id="IPR044505">
    <property type="entry name" value="GlgX_Isoamylase_N_E_set"/>
</dbReference>
<dbReference type="InterPro" id="IPR017853">
    <property type="entry name" value="GH"/>
</dbReference>
<dbReference type="GO" id="GO:0004135">
    <property type="term" value="F:amylo-alpha-1,6-glucosidase activity"/>
    <property type="evidence" value="ECO:0007669"/>
    <property type="project" value="InterPro"/>
</dbReference>
<dbReference type="CDD" id="cd02856">
    <property type="entry name" value="E_set_GDE_Isoamylase_N"/>
    <property type="match status" value="1"/>
</dbReference>
<comment type="similarity">
    <text evidence="1">Belongs to the glycosyl hydrolase 13 family.</text>
</comment>